<reference evidence="2 3" key="1">
    <citation type="submission" date="2023-05" db="EMBL/GenBank/DDBJ databases">
        <title>Pseudoalteromonas ardens sp. nov., Pseudoalteromonas obscura sp. nov., and Pseudoalteromonas umbrosa sp. nov., isolated from the coral Montipora capitata.</title>
        <authorList>
            <person name="Thomas E.M."/>
            <person name="Smith E.M."/>
            <person name="Papke E."/>
            <person name="Shlafstein M.D."/>
            <person name="Oline D.K."/>
            <person name="Videau P."/>
            <person name="Saw J.H."/>
            <person name="Strangman W.K."/>
            <person name="Ushijima B."/>
        </authorList>
    </citation>
    <scope>NUCLEOTIDE SEQUENCE [LARGE SCALE GENOMIC DNA]</scope>
    <source>
        <strain evidence="2 3">P94</strain>
    </source>
</reference>
<proteinExistence type="predicted"/>
<sequence length="49" mass="5403">MLLFLKTKKLKSLTRNDALGGQQTKQIGGGNTDTITRPIQPPKPELKVK</sequence>
<keyword evidence="3" id="KW-1185">Reference proteome</keyword>
<feature type="compositionally biased region" description="Polar residues" evidence="1">
    <location>
        <begin position="21"/>
        <end position="37"/>
    </location>
</feature>
<evidence type="ECO:0000256" key="1">
    <source>
        <dbReference type="SAM" id="MobiDB-lite"/>
    </source>
</evidence>
<dbReference type="Proteomes" id="UP001231915">
    <property type="component" value="Unassembled WGS sequence"/>
</dbReference>
<comment type="caution">
    <text evidence="2">The sequence shown here is derived from an EMBL/GenBank/DDBJ whole genome shotgun (WGS) entry which is preliminary data.</text>
</comment>
<name>A0ABT7ERU9_9GAMM</name>
<dbReference type="RefSeq" id="WP_211013359.1">
    <property type="nucleotide sequence ID" value="NZ_JASJUT010000012.1"/>
</dbReference>
<evidence type="ECO:0000313" key="2">
    <source>
        <dbReference type="EMBL" id="MDK2597795.1"/>
    </source>
</evidence>
<accession>A0ABT7ERU9</accession>
<gene>
    <name evidence="2" type="ORF">QNM18_22285</name>
</gene>
<feature type="region of interest" description="Disordered" evidence="1">
    <location>
        <begin position="16"/>
        <end position="49"/>
    </location>
</feature>
<dbReference type="EMBL" id="JASJUT010000012">
    <property type="protein sequence ID" value="MDK2597795.1"/>
    <property type="molecule type" value="Genomic_DNA"/>
</dbReference>
<evidence type="ECO:0000313" key="3">
    <source>
        <dbReference type="Proteomes" id="UP001231915"/>
    </source>
</evidence>
<protein>
    <submittedName>
        <fullName evidence="2">Uncharacterized protein</fullName>
    </submittedName>
</protein>
<organism evidence="2 3">
    <name type="scientific">Pseudoalteromonas obscura</name>
    <dbReference type="NCBI Taxonomy" id="3048491"/>
    <lineage>
        <taxon>Bacteria</taxon>
        <taxon>Pseudomonadati</taxon>
        <taxon>Pseudomonadota</taxon>
        <taxon>Gammaproteobacteria</taxon>
        <taxon>Alteromonadales</taxon>
        <taxon>Pseudoalteromonadaceae</taxon>
        <taxon>Pseudoalteromonas</taxon>
    </lineage>
</organism>